<feature type="domain" description="Phosphotyrosine protein phosphatase I" evidence="2">
    <location>
        <begin position="78"/>
        <end position="203"/>
    </location>
</feature>
<reference evidence="3 4" key="1">
    <citation type="submission" date="2018-11" db="EMBL/GenBank/DDBJ databases">
        <title>Micromonospora sp. PPF5-17, a new actinomycetes isolated from a hot spring soil.</title>
        <authorList>
            <person name="Thawai C."/>
        </authorList>
    </citation>
    <scope>NUCLEOTIDE SEQUENCE [LARGE SCALE GENOMIC DNA]</scope>
    <source>
        <strain evidence="3 4">PPF5-17</strain>
    </source>
</reference>
<dbReference type="EMBL" id="RJLN01000087">
    <property type="protein sequence ID" value="RNL92005.1"/>
    <property type="molecule type" value="Genomic_DNA"/>
</dbReference>
<dbReference type="SMART" id="SM00226">
    <property type="entry name" value="LMWPc"/>
    <property type="match status" value="1"/>
</dbReference>
<dbReference type="Gene3D" id="3.40.50.2300">
    <property type="match status" value="1"/>
</dbReference>
<proteinExistence type="predicted"/>
<evidence type="ECO:0000313" key="3">
    <source>
        <dbReference type="EMBL" id="RNL92005.1"/>
    </source>
</evidence>
<keyword evidence="4" id="KW-1185">Reference proteome</keyword>
<dbReference type="Pfam" id="PF01451">
    <property type="entry name" value="LMWPc"/>
    <property type="match status" value="1"/>
</dbReference>
<dbReference type="Proteomes" id="UP000280698">
    <property type="component" value="Unassembled WGS sequence"/>
</dbReference>
<organism evidence="3 4">
    <name type="scientific">Micromonospora solifontis</name>
    <dbReference type="NCBI Taxonomy" id="2487138"/>
    <lineage>
        <taxon>Bacteria</taxon>
        <taxon>Bacillati</taxon>
        <taxon>Actinomycetota</taxon>
        <taxon>Actinomycetes</taxon>
        <taxon>Micromonosporales</taxon>
        <taxon>Micromonosporaceae</taxon>
        <taxon>Micromonospora</taxon>
    </lineage>
</organism>
<dbReference type="CDD" id="cd16345">
    <property type="entry name" value="LMWP_ArsC"/>
    <property type="match status" value="1"/>
</dbReference>
<evidence type="ECO:0000256" key="1">
    <source>
        <dbReference type="ARBA" id="ARBA00022849"/>
    </source>
</evidence>
<accession>A0ABX9WAG4</accession>
<dbReference type="Gene3D" id="1.10.8.1060">
    <property type="entry name" value="Corynebacterium glutamicum thioredoxin-dependent arsenate reductase, N-terminal domain"/>
    <property type="match status" value="1"/>
</dbReference>
<evidence type="ECO:0000259" key="2">
    <source>
        <dbReference type="SMART" id="SM00226"/>
    </source>
</evidence>
<dbReference type="PANTHER" id="PTHR43428">
    <property type="entry name" value="ARSENATE REDUCTASE"/>
    <property type="match status" value="1"/>
</dbReference>
<comment type="caution">
    <text evidence="3">The sequence shown here is derived from an EMBL/GenBank/DDBJ whole genome shotgun (WGS) entry which is preliminary data.</text>
</comment>
<gene>
    <name evidence="3" type="ORF">EFE23_23045</name>
</gene>
<dbReference type="InterPro" id="IPR036196">
    <property type="entry name" value="Ptyr_pPase_sf"/>
</dbReference>
<dbReference type="PANTHER" id="PTHR43428:SF1">
    <property type="entry name" value="ARSENATE REDUCTASE"/>
    <property type="match status" value="1"/>
</dbReference>
<keyword evidence="1" id="KW-0059">Arsenical resistance</keyword>
<name>A0ABX9WAG4_9ACTN</name>
<dbReference type="NCBIfam" id="NF046112">
    <property type="entry name" value="MSMEG_6209_Nter"/>
    <property type="match status" value="1"/>
</dbReference>
<sequence length="209" mass="22643">MAVRDLDHVLGQIASRLASRFVGTFSPQTVERYVFESYVQLRRGARISAHLPSLTENFATERLTALAKVEGGIAGPVPEVLFLCAYNAGRSQMAAALADQYAQGRVQVHCAGSHPADWLDESVLEALGEWGIEVPHAYPKPLTDDVLLASDVIVTMGCGDACPVLTGKRYLDWAIPDPAGRDMPAVRAIRDDIDARVRALINDLTLTST</sequence>
<protein>
    <submittedName>
        <fullName evidence="3">Arsenate reductase ArsC</fullName>
    </submittedName>
</protein>
<dbReference type="InterPro" id="IPR023485">
    <property type="entry name" value="Ptyr_pPase"/>
</dbReference>
<evidence type="ECO:0000313" key="4">
    <source>
        <dbReference type="Proteomes" id="UP000280698"/>
    </source>
</evidence>
<dbReference type="InterPro" id="IPR048716">
    <property type="entry name" value="Phosphatase-like_N"/>
</dbReference>
<dbReference type="SUPFAM" id="SSF52788">
    <property type="entry name" value="Phosphotyrosine protein phosphatases I"/>
    <property type="match status" value="1"/>
</dbReference>
<dbReference type="Pfam" id="PF21234">
    <property type="entry name" value="Phosphatase-like_N"/>
    <property type="match status" value="1"/>
</dbReference>